<accession>A0A0D2J6U2</accession>
<gene>
    <name evidence="1" type="ORF">X474_11860</name>
</gene>
<dbReference type="InParanoid" id="A0A0D2J6U2"/>
<dbReference type="EMBL" id="AZAC01000014">
    <property type="protein sequence ID" value="KIX13894.1"/>
    <property type="molecule type" value="Genomic_DNA"/>
</dbReference>
<dbReference type="Proteomes" id="UP000032233">
    <property type="component" value="Unassembled WGS sequence"/>
</dbReference>
<organism evidence="1 2">
    <name type="scientific">Dethiosulfatarculus sandiegensis</name>
    <dbReference type="NCBI Taxonomy" id="1429043"/>
    <lineage>
        <taxon>Bacteria</taxon>
        <taxon>Pseudomonadati</taxon>
        <taxon>Thermodesulfobacteriota</taxon>
        <taxon>Desulfarculia</taxon>
        <taxon>Desulfarculales</taxon>
        <taxon>Desulfarculaceae</taxon>
        <taxon>Dethiosulfatarculus</taxon>
    </lineage>
</organism>
<proteinExistence type="predicted"/>
<evidence type="ECO:0000313" key="2">
    <source>
        <dbReference type="Proteomes" id="UP000032233"/>
    </source>
</evidence>
<keyword evidence="2" id="KW-1185">Reference proteome</keyword>
<protein>
    <submittedName>
        <fullName evidence="1">Uncharacterized protein</fullName>
    </submittedName>
</protein>
<dbReference type="AlphaFoldDB" id="A0A0D2J6U2"/>
<name>A0A0D2J6U2_9BACT</name>
<sequence>MEKDLLCKGVEANEIFGLPPVCPIQGMHITDITGGPKSIGLSLITLRCEKHGDWLKRAPNWIKRLLDEDIKQHLLLIVGL</sequence>
<reference evidence="1 2" key="1">
    <citation type="submission" date="2013-11" db="EMBL/GenBank/DDBJ databases">
        <title>Metagenomic analysis of a methanogenic consortium involved in long chain n-alkane degradation.</title>
        <authorList>
            <person name="Davidova I.A."/>
            <person name="Callaghan A.V."/>
            <person name="Wawrik B."/>
            <person name="Pruitt S."/>
            <person name="Marks C."/>
            <person name="Duncan K.E."/>
            <person name="Suflita J.M."/>
        </authorList>
    </citation>
    <scope>NUCLEOTIDE SEQUENCE [LARGE SCALE GENOMIC DNA]</scope>
    <source>
        <strain evidence="1 2">SPR</strain>
    </source>
</reference>
<evidence type="ECO:0000313" key="1">
    <source>
        <dbReference type="EMBL" id="KIX13894.1"/>
    </source>
</evidence>
<dbReference type="RefSeq" id="WP_044348765.1">
    <property type="nucleotide sequence ID" value="NZ_AZAC01000014.1"/>
</dbReference>
<comment type="caution">
    <text evidence="1">The sequence shown here is derived from an EMBL/GenBank/DDBJ whole genome shotgun (WGS) entry which is preliminary data.</text>
</comment>